<dbReference type="InterPro" id="IPR034904">
    <property type="entry name" value="FSCA_dom_sf"/>
</dbReference>
<accession>A0A431W3C6</accession>
<gene>
    <name evidence="1" type="ORF">EKG37_13660</name>
</gene>
<dbReference type="RefSeq" id="WP_126409221.1">
    <property type="nucleotide sequence ID" value="NZ_RXNT01000011.1"/>
</dbReference>
<name>A0A431W3C6_9BACI</name>
<evidence type="ECO:0000313" key="1">
    <source>
        <dbReference type="EMBL" id="RTR29945.1"/>
    </source>
</evidence>
<protein>
    <recommendedName>
        <fullName evidence="3">NifU family protein</fullName>
    </recommendedName>
</protein>
<comment type="caution">
    <text evidence="1">The sequence shown here is derived from an EMBL/GenBank/DDBJ whole genome shotgun (WGS) entry which is preliminary data.</text>
</comment>
<reference evidence="1 2" key="1">
    <citation type="submission" date="2018-12" db="EMBL/GenBank/DDBJ databases">
        <title>Bacillus yapensis draft genome sequence.</title>
        <authorList>
            <person name="Yu L."/>
            <person name="Xu X."/>
            <person name="Tang X."/>
        </authorList>
    </citation>
    <scope>NUCLEOTIDE SEQUENCE [LARGE SCALE GENOMIC DNA]</scope>
    <source>
        <strain evidence="1 2">XXST-01</strain>
    </source>
</reference>
<evidence type="ECO:0000313" key="2">
    <source>
        <dbReference type="Proteomes" id="UP000271374"/>
    </source>
</evidence>
<sequence>MKEQILEVLEPFRKTLQADGADLQVNNADTQNITMELVVADETCLDCIVAKPIMSNIIESQLKKSGIPFEQLNLVYPEF</sequence>
<dbReference type="OrthoDB" id="9796965at2"/>
<dbReference type="EMBL" id="RXNT01000011">
    <property type="protein sequence ID" value="RTR29945.1"/>
    <property type="molecule type" value="Genomic_DNA"/>
</dbReference>
<dbReference type="Gene3D" id="3.30.300.130">
    <property type="entry name" value="Fe-S cluster assembly (FSCA)"/>
    <property type="match status" value="1"/>
</dbReference>
<keyword evidence="2" id="KW-1185">Reference proteome</keyword>
<dbReference type="AlphaFoldDB" id="A0A431W3C6"/>
<organism evidence="1 2">
    <name type="scientific">Bacillus yapensis</name>
    <dbReference type="NCBI Taxonomy" id="2492960"/>
    <lineage>
        <taxon>Bacteria</taxon>
        <taxon>Bacillati</taxon>
        <taxon>Bacillota</taxon>
        <taxon>Bacilli</taxon>
        <taxon>Bacillales</taxon>
        <taxon>Bacillaceae</taxon>
        <taxon>Bacillus</taxon>
    </lineage>
</organism>
<evidence type="ECO:0008006" key="3">
    <source>
        <dbReference type="Google" id="ProtNLM"/>
    </source>
</evidence>
<dbReference type="Proteomes" id="UP000271374">
    <property type="component" value="Unassembled WGS sequence"/>
</dbReference>
<proteinExistence type="predicted"/>